<dbReference type="Gene3D" id="3.40.50.261">
    <property type="entry name" value="Succinyl-CoA synthetase domains"/>
    <property type="match status" value="1"/>
</dbReference>
<evidence type="ECO:0000259" key="4">
    <source>
        <dbReference type="PROSITE" id="PS51186"/>
    </source>
</evidence>
<keyword evidence="6" id="KW-1185">Reference proteome</keyword>
<dbReference type="PANTHER" id="PTHR43334:SF1">
    <property type="entry name" value="3-HYDROXYPROPIONATE--COA LIGASE [ADP-FORMING]"/>
    <property type="match status" value="1"/>
</dbReference>
<keyword evidence="3" id="KW-0067">ATP-binding</keyword>
<dbReference type="Pfam" id="PF13607">
    <property type="entry name" value="Succ_CoA_lig"/>
    <property type="match status" value="1"/>
</dbReference>
<evidence type="ECO:0000313" key="5">
    <source>
        <dbReference type="EMBL" id="QCP49872.1"/>
    </source>
</evidence>
<dbReference type="Pfam" id="PF00583">
    <property type="entry name" value="Acetyltransf_1"/>
    <property type="match status" value="1"/>
</dbReference>
<name>A0A4P8ILS1_9BURK</name>
<dbReference type="KEGG" id="tvl:FAZ95_12225"/>
<dbReference type="Gene3D" id="3.40.630.30">
    <property type="match status" value="1"/>
</dbReference>
<dbReference type="EMBL" id="CP040077">
    <property type="protein sequence ID" value="QCP49872.1"/>
    <property type="molecule type" value="Genomic_DNA"/>
</dbReference>
<keyword evidence="2" id="KW-0547">Nucleotide-binding</keyword>
<dbReference type="InterPro" id="IPR016102">
    <property type="entry name" value="Succinyl-CoA_synth-like"/>
</dbReference>
<evidence type="ECO:0000313" key="6">
    <source>
        <dbReference type="Proteomes" id="UP000298656"/>
    </source>
</evidence>
<dbReference type="InterPro" id="IPR051538">
    <property type="entry name" value="Acyl-CoA_Synth/Transferase"/>
</dbReference>
<dbReference type="GO" id="GO:0016874">
    <property type="term" value="F:ligase activity"/>
    <property type="evidence" value="ECO:0007669"/>
    <property type="project" value="UniProtKB-KW"/>
</dbReference>
<dbReference type="InterPro" id="IPR016181">
    <property type="entry name" value="Acyl_CoA_acyltransferase"/>
</dbReference>
<reference evidence="5 6" key="1">
    <citation type="submission" date="2019-05" db="EMBL/GenBank/DDBJ databases">
        <title>Burkholderia sp. DHOD12, isolated from subtropical forest soil.</title>
        <authorList>
            <person name="Gao Z.-H."/>
            <person name="Qiu L.-H."/>
        </authorList>
    </citation>
    <scope>NUCLEOTIDE SEQUENCE [LARGE SCALE GENOMIC DNA]</scope>
    <source>
        <strain evidence="5 6">DHOD12</strain>
    </source>
</reference>
<dbReference type="PANTHER" id="PTHR43334">
    <property type="entry name" value="ACETATE--COA LIGASE [ADP-FORMING]"/>
    <property type="match status" value="1"/>
</dbReference>
<dbReference type="Proteomes" id="UP000298656">
    <property type="component" value="Chromosome 1"/>
</dbReference>
<keyword evidence="1" id="KW-0436">Ligase</keyword>
<sequence length="653" mass="69778">MCLAQPFQAVTLSWKEACMTVRNLDALFAPMSVIRLGASPASASDASGELRGGGQALQTTSFPALGIVRTPPGDWDEAIARAGAAGVRAVLLEHAAADGGAVEPALDGTLEVARSFGLRVLGPGDAGLAVPRAGVLAGCLDAVTFAKPENGAIVHGRVAWVSQSGDLACRMLRFAKARQLGVSVAVALGDEADVDCADVLDYLADDAYTSAVVIAIDHVKEARKFMSAAQACVKNKPVVVWCEPTADEDPRAYDAAIERAGWVRVASVDELLDAFATLQSGSVSSSAPIAAYRAACERLAQTPLALPAHRAELAEARAYVESLGGVHANAVAVMPATEAERLLAYFDLPCEDSDDSQAHDAPLDSDDRPSLAIRMRDDRTFGPHLTLAAGTEVVSLLLPLHAGLAHDALGQLASACDWRTLDVARLAGALASLSQMLCGIPRIVSFEAQVRVEPHGVFFARTSIRIGAAGTRRAPAIRPYPVELEETLEWRGHTLTIRPIRPEDEAAHTEFFVALTPEDVRLRFFHFVHAVNHSQVARYVQIDYEREMALIACTKDGVGGTVVHGVVRALTDPDNEAAEFAVTVRSDEKGGHLGRALVDRIIRYCRSRGTHRLFGHVLRENDRMLALARDCGFVIDATEDPDVMAIRLTLEHA</sequence>
<evidence type="ECO:0000256" key="3">
    <source>
        <dbReference type="ARBA" id="ARBA00022840"/>
    </source>
</evidence>
<gene>
    <name evidence="5" type="ORF">FAZ95_12225</name>
</gene>
<dbReference type="SUPFAM" id="SSF55729">
    <property type="entry name" value="Acyl-CoA N-acyltransferases (Nat)"/>
    <property type="match status" value="1"/>
</dbReference>
<organism evidence="5 6">
    <name type="scientific">Trinickia violacea</name>
    <dbReference type="NCBI Taxonomy" id="2571746"/>
    <lineage>
        <taxon>Bacteria</taxon>
        <taxon>Pseudomonadati</taxon>
        <taxon>Pseudomonadota</taxon>
        <taxon>Betaproteobacteria</taxon>
        <taxon>Burkholderiales</taxon>
        <taxon>Burkholderiaceae</taxon>
        <taxon>Trinickia</taxon>
    </lineage>
</organism>
<dbReference type="GO" id="GO:0005524">
    <property type="term" value="F:ATP binding"/>
    <property type="evidence" value="ECO:0007669"/>
    <property type="project" value="UniProtKB-KW"/>
</dbReference>
<dbReference type="SUPFAM" id="SSF52210">
    <property type="entry name" value="Succinyl-CoA synthetase domains"/>
    <property type="match status" value="1"/>
</dbReference>
<feature type="domain" description="N-acetyltransferase" evidence="4">
    <location>
        <begin position="495"/>
        <end position="649"/>
    </location>
</feature>
<dbReference type="PROSITE" id="PS51186">
    <property type="entry name" value="GNAT"/>
    <property type="match status" value="1"/>
</dbReference>
<proteinExistence type="predicted"/>
<dbReference type="OrthoDB" id="9807426at2"/>
<dbReference type="GO" id="GO:0016747">
    <property type="term" value="F:acyltransferase activity, transferring groups other than amino-acyl groups"/>
    <property type="evidence" value="ECO:0007669"/>
    <property type="project" value="InterPro"/>
</dbReference>
<evidence type="ECO:0000256" key="2">
    <source>
        <dbReference type="ARBA" id="ARBA00022741"/>
    </source>
</evidence>
<dbReference type="InterPro" id="IPR032875">
    <property type="entry name" value="Succ_CoA_lig_flav_dom"/>
</dbReference>
<keyword evidence="5" id="KW-0808">Transferase</keyword>
<dbReference type="AlphaFoldDB" id="A0A4P8ILS1"/>
<accession>A0A4P8ILS1</accession>
<evidence type="ECO:0000256" key="1">
    <source>
        <dbReference type="ARBA" id="ARBA00022598"/>
    </source>
</evidence>
<dbReference type="InterPro" id="IPR000182">
    <property type="entry name" value="GNAT_dom"/>
</dbReference>
<protein>
    <submittedName>
        <fullName evidence="5">GNAT family N-acetyltransferase</fullName>
    </submittedName>
</protein>